<dbReference type="Pfam" id="PF01585">
    <property type="entry name" value="G-patch"/>
    <property type="match status" value="1"/>
</dbReference>
<evidence type="ECO:0000256" key="6">
    <source>
        <dbReference type="ARBA" id="ARBA00041961"/>
    </source>
</evidence>
<dbReference type="InterPro" id="IPR000467">
    <property type="entry name" value="G_patch_dom"/>
</dbReference>
<evidence type="ECO:0000256" key="1">
    <source>
        <dbReference type="ARBA" id="ARBA00004604"/>
    </source>
</evidence>
<gene>
    <name evidence="9" type="ORF">MPSI1_002908</name>
</gene>
<evidence type="ECO:0000256" key="3">
    <source>
        <dbReference type="ARBA" id="ARBA00022552"/>
    </source>
</evidence>
<dbReference type="GO" id="GO:0005730">
    <property type="term" value="C:nucleolus"/>
    <property type="evidence" value="ECO:0007669"/>
    <property type="project" value="UniProtKB-SubCell"/>
</dbReference>
<evidence type="ECO:0000259" key="8">
    <source>
        <dbReference type="PROSITE" id="PS50174"/>
    </source>
</evidence>
<feature type="compositionally biased region" description="Polar residues" evidence="7">
    <location>
        <begin position="103"/>
        <end position="116"/>
    </location>
</feature>
<dbReference type="AlphaFoldDB" id="A0AAF0FGS1"/>
<feature type="compositionally biased region" description="Basic and acidic residues" evidence="7">
    <location>
        <begin position="286"/>
        <end position="296"/>
    </location>
</feature>
<evidence type="ECO:0000256" key="4">
    <source>
        <dbReference type="ARBA" id="ARBA00023242"/>
    </source>
</evidence>
<proteinExistence type="inferred from homology"/>
<feature type="domain" description="G-patch" evidence="8">
    <location>
        <begin position="27"/>
        <end position="73"/>
    </location>
</feature>
<accession>A0AAF0FGS1</accession>
<comment type="similarity">
    <text evidence="5">Belongs to the PINX1 family.</text>
</comment>
<dbReference type="Proteomes" id="UP001214628">
    <property type="component" value="Chromosome 4"/>
</dbReference>
<dbReference type="InterPro" id="IPR050656">
    <property type="entry name" value="PINX1"/>
</dbReference>
<evidence type="ECO:0000256" key="2">
    <source>
        <dbReference type="ARBA" id="ARBA00022517"/>
    </source>
</evidence>
<protein>
    <recommendedName>
        <fullName evidence="6">PinX1-related protein 1</fullName>
    </recommendedName>
</protein>
<dbReference type="GO" id="GO:0006364">
    <property type="term" value="P:rRNA processing"/>
    <property type="evidence" value="ECO:0007669"/>
    <property type="project" value="UniProtKB-KW"/>
</dbReference>
<feature type="compositionally biased region" description="Polar residues" evidence="7">
    <location>
        <begin position="323"/>
        <end position="335"/>
    </location>
</feature>
<evidence type="ECO:0000313" key="9">
    <source>
        <dbReference type="EMBL" id="WFD44242.1"/>
    </source>
</evidence>
<name>A0AAF0FGS1_9BASI</name>
<dbReference type="PROSITE" id="PS50174">
    <property type="entry name" value="G_PATCH"/>
    <property type="match status" value="1"/>
</dbReference>
<dbReference type="PANTHER" id="PTHR23149">
    <property type="entry name" value="G PATCH DOMAIN CONTAINING PROTEIN"/>
    <property type="match status" value="1"/>
</dbReference>
<feature type="region of interest" description="Disordered" evidence="7">
    <location>
        <begin position="103"/>
        <end position="127"/>
    </location>
</feature>
<keyword evidence="4" id="KW-0539">Nucleus</keyword>
<dbReference type="GO" id="GO:0003676">
    <property type="term" value="F:nucleic acid binding"/>
    <property type="evidence" value="ECO:0007669"/>
    <property type="project" value="InterPro"/>
</dbReference>
<dbReference type="SMART" id="SM00443">
    <property type="entry name" value="G_patch"/>
    <property type="match status" value="1"/>
</dbReference>
<dbReference type="EMBL" id="CP118378">
    <property type="protein sequence ID" value="WFD44242.1"/>
    <property type="molecule type" value="Genomic_DNA"/>
</dbReference>
<keyword evidence="2" id="KW-0690">Ribosome biogenesis</keyword>
<feature type="region of interest" description="Disordered" evidence="7">
    <location>
        <begin position="203"/>
        <end position="350"/>
    </location>
</feature>
<evidence type="ECO:0000256" key="5">
    <source>
        <dbReference type="ARBA" id="ARBA00038007"/>
    </source>
</evidence>
<feature type="compositionally biased region" description="Low complexity" evidence="7">
    <location>
        <begin position="308"/>
        <end position="322"/>
    </location>
</feature>
<organism evidence="9 10">
    <name type="scientific">Malassezia psittaci</name>
    <dbReference type="NCBI Taxonomy" id="1821823"/>
    <lineage>
        <taxon>Eukaryota</taxon>
        <taxon>Fungi</taxon>
        <taxon>Dikarya</taxon>
        <taxon>Basidiomycota</taxon>
        <taxon>Ustilaginomycotina</taxon>
        <taxon>Malasseziomycetes</taxon>
        <taxon>Malasseziales</taxon>
        <taxon>Malasseziaceae</taxon>
        <taxon>Malassezia</taxon>
    </lineage>
</organism>
<dbReference type="PANTHER" id="PTHR23149:SF31">
    <property type="entry name" value="PROTEIN PXR1"/>
    <property type="match status" value="1"/>
</dbReference>
<comment type="subcellular location">
    <subcellularLocation>
        <location evidence="1">Nucleus</location>
        <location evidence="1">Nucleolus</location>
    </subcellularLocation>
</comment>
<reference evidence="9" key="1">
    <citation type="submission" date="2023-02" db="EMBL/GenBank/DDBJ databases">
        <title>Mating type loci evolution in Malassezia.</title>
        <authorList>
            <person name="Coelho M.A."/>
        </authorList>
    </citation>
    <scope>NUCLEOTIDE SEQUENCE</scope>
    <source>
        <strain evidence="9">CBS 14136</strain>
    </source>
</reference>
<feature type="compositionally biased region" description="Basic and acidic residues" evidence="7">
    <location>
        <begin position="208"/>
        <end position="217"/>
    </location>
</feature>
<evidence type="ECO:0000256" key="7">
    <source>
        <dbReference type="SAM" id="MobiDB-lite"/>
    </source>
</evidence>
<keyword evidence="3" id="KW-0698">rRNA processing</keyword>
<sequence>MGLSEQRKKQRLVGSATTRNNAWVNDTSLPGQRLMASMGWAPGSGLGTSGSGMASNLAVSMKLDNKGIGAQRHEKEALQQNKADAWGGAGGDLGSLFERLNSANANGATPSATEQEPTPVRMPSSSRLAHRAKFRRAKALAGNDVMRMNEILGICKDADGAKVLLTSEQNQPLATIEKVKKRSHNDNEEITDCAIDQKTVPVAASGRFDSDALPSKEPRKKSRKLSDENMSAGLSTKKKKAKKLKESSEEADQQFESSTEKSISKKDKRRKKDREKLESSSSKGKTKSDKDKDARKSAKRSMKPTQPASESSVKDASVSVSKPTPNDSSQGTGEPTSDEEQSTTLIFSSSGQTVFQYLSNKLIRRRAEVQKQRRDAGRWW</sequence>
<evidence type="ECO:0000313" key="10">
    <source>
        <dbReference type="Proteomes" id="UP001214628"/>
    </source>
</evidence>
<keyword evidence="10" id="KW-1185">Reference proteome</keyword>